<dbReference type="GO" id="GO:0016831">
    <property type="term" value="F:carboxy-lyase activity"/>
    <property type="evidence" value="ECO:0007669"/>
    <property type="project" value="UniProtKB-KW"/>
</dbReference>
<dbReference type="InterPro" id="IPR015421">
    <property type="entry name" value="PyrdxlP-dep_Trfase_major"/>
</dbReference>
<name>A0A381VIC3_9ZZZZ</name>
<evidence type="ECO:0000256" key="3">
    <source>
        <dbReference type="ARBA" id="ARBA00022898"/>
    </source>
</evidence>
<dbReference type="InterPro" id="IPR015424">
    <property type="entry name" value="PyrdxlP-dep_Trfase"/>
</dbReference>
<dbReference type="PANTHER" id="PTHR11999:SF70">
    <property type="entry name" value="MIP05841P"/>
    <property type="match status" value="1"/>
</dbReference>
<gene>
    <name evidence="5" type="ORF">METZ01_LOCUS92953</name>
</gene>
<evidence type="ECO:0000256" key="2">
    <source>
        <dbReference type="ARBA" id="ARBA00022793"/>
    </source>
</evidence>
<keyword evidence="2" id="KW-0210">Decarboxylase</keyword>
<evidence type="ECO:0000256" key="4">
    <source>
        <dbReference type="ARBA" id="ARBA00023239"/>
    </source>
</evidence>
<dbReference type="Gene3D" id="1.20.1340.10">
    <property type="entry name" value="dopa decarboxylase, N-terminal domain"/>
    <property type="match status" value="1"/>
</dbReference>
<dbReference type="AlphaFoldDB" id="A0A381VIC3"/>
<comment type="cofactor">
    <cofactor evidence="1">
        <name>pyridoxal 5'-phosphate</name>
        <dbReference type="ChEBI" id="CHEBI:597326"/>
    </cofactor>
</comment>
<evidence type="ECO:0000256" key="1">
    <source>
        <dbReference type="ARBA" id="ARBA00001933"/>
    </source>
</evidence>
<evidence type="ECO:0000313" key="5">
    <source>
        <dbReference type="EMBL" id="SVA40099.1"/>
    </source>
</evidence>
<dbReference type="InterPro" id="IPR002129">
    <property type="entry name" value="PyrdxlP-dep_de-COase"/>
</dbReference>
<dbReference type="Gene3D" id="3.40.640.10">
    <property type="entry name" value="Type I PLP-dependent aspartate aminotransferase-like (Major domain)"/>
    <property type="match status" value="1"/>
</dbReference>
<dbReference type="PROSITE" id="PS00392">
    <property type="entry name" value="DDC_GAD_HDC_YDC"/>
    <property type="match status" value="1"/>
</dbReference>
<dbReference type="GO" id="GO:0030170">
    <property type="term" value="F:pyridoxal phosphate binding"/>
    <property type="evidence" value="ECO:0007669"/>
    <property type="project" value="InterPro"/>
</dbReference>
<sequence length="341" mass="37913">MKEVAMNGNKSIHMSSKEFRQYGHSVIDWIADYYDNIEQYPVKSNVNPGDIRSSLEKNPPKTGVSMDHILKDIDRLIMPGITHWQSPKFFGYFPTNTSGPSILADLISSGLGVNGMLWETSPACTELETHVLDWIADMLSLPDHFKSKNDGGGVIQDTASSASLCAMIAAREKKNKGNSNLFGSRENLVVYASSQTHSSIEKAAKIAGIGSNNIRYIEVNNDFSMNISSLKKQIIKDIEKGYIPFFVCATIGTTSSNAIDSVNDIGKICAQYKLWMHVDAAMAGTAALCPEYQYMQEGLEYADSYLFNPHKWMLTNFDCSCLFIKNRDHLVNALSIMPEYL</sequence>
<dbReference type="GO" id="GO:0006520">
    <property type="term" value="P:amino acid metabolic process"/>
    <property type="evidence" value="ECO:0007669"/>
    <property type="project" value="InterPro"/>
</dbReference>
<dbReference type="EMBL" id="UINC01008923">
    <property type="protein sequence ID" value="SVA40099.1"/>
    <property type="molecule type" value="Genomic_DNA"/>
</dbReference>
<protein>
    <recommendedName>
        <fullName evidence="6">Aspartate aminotransferase family protein</fullName>
    </recommendedName>
</protein>
<dbReference type="InterPro" id="IPR021115">
    <property type="entry name" value="Pyridoxal-P_BS"/>
</dbReference>
<dbReference type="Pfam" id="PF00282">
    <property type="entry name" value="Pyridoxal_deC"/>
    <property type="match status" value="1"/>
</dbReference>
<dbReference type="PANTHER" id="PTHR11999">
    <property type="entry name" value="GROUP II PYRIDOXAL-5-PHOSPHATE DECARBOXYLASE"/>
    <property type="match status" value="1"/>
</dbReference>
<dbReference type="PRINTS" id="PR00800">
    <property type="entry name" value="YHDCRBOXLASE"/>
</dbReference>
<dbReference type="InterPro" id="IPR010977">
    <property type="entry name" value="Aromatic_deC"/>
</dbReference>
<dbReference type="GO" id="GO:0005737">
    <property type="term" value="C:cytoplasm"/>
    <property type="evidence" value="ECO:0007669"/>
    <property type="project" value="TreeGrafter"/>
</dbReference>
<accession>A0A381VIC3</accession>
<dbReference type="SUPFAM" id="SSF53383">
    <property type="entry name" value="PLP-dependent transferases"/>
    <property type="match status" value="1"/>
</dbReference>
<organism evidence="5">
    <name type="scientific">marine metagenome</name>
    <dbReference type="NCBI Taxonomy" id="408172"/>
    <lineage>
        <taxon>unclassified sequences</taxon>
        <taxon>metagenomes</taxon>
        <taxon>ecological metagenomes</taxon>
    </lineage>
</organism>
<keyword evidence="4" id="KW-0456">Lyase</keyword>
<proteinExistence type="predicted"/>
<feature type="non-terminal residue" evidence="5">
    <location>
        <position position="341"/>
    </location>
</feature>
<keyword evidence="3" id="KW-0663">Pyridoxal phosphate</keyword>
<dbReference type="GO" id="GO:0019752">
    <property type="term" value="P:carboxylic acid metabolic process"/>
    <property type="evidence" value="ECO:0007669"/>
    <property type="project" value="InterPro"/>
</dbReference>
<evidence type="ECO:0008006" key="6">
    <source>
        <dbReference type="Google" id="ProtNLM"/>
    </source>
</evidence>
<reference evidence="5" key="1">
    <citation type="submission" date="2018-05" db="EMBL/GenBank/DDBJ databases">
        <authorList>
            <person name="Lanie J.A."/>
            <person name="Ng W.-L."/>
            <person name="Kazmierczak K.M."/>
            <person name="Andrzejewski T.M."/>
            <person name="Davidsen T.M."/>
            <person name="Wayne K.J."/>
            <person name="Tettelin H."/>
            <person name="Glass J.I."/>
            <person name="Rusch D."/>
            <person name="Podicherti R."/>
            <person name="Tsui H.-C.T."/>
            <person name="Winkler M.E."/>
        </authorList>
    </citation>
    <scope>NUCLEOTIDE SEQUENCE</scope>
</reference>